<dbReference type="Proteomes" id="UP000702209">
    <property type="component" value="Unassembled WGS sequence"/>
</dbReference>
<sequence length="308" mass="34521">MDTIELGDVHITRVVEWHAPIAPAMAVFPDSTEQMWRSNQDWLAPHFWDPETMFFKAYMQTWVLRSGGRTILVDTGVGNDKERPYMRVWSHLDTDFLSRLAAAGVEPEDVDVVVNTHVHADHVGWNTRLVDREWVPTFPNAEYLIARADFEFWNPVNGHPKRGSLGGISGALGNQNMFEDSVLPVHEHGKAVLWEDSYRIDDNLVLEPAPGHTPGSAVLLLESRGDRAMFIGDLMHTPLQFVEPECEACLSEDEPAAARQRRRFLERAADTNALVLPAHLPGPGGALVRRDGSAFAIERWAPFSPFGL</sequence>
<comment type="similarity">
    <text evidence="1">Belongs to the metallo-beta-lactamase superfamily.</text>
</comment>
<proteinExistence type="inferred from homology"/>
<dbReference type="Gene3D" id="3.60.15.10">
    <property type="entry name" value="Ribonuclease Z/Hydroxyacylglutathione hydrolase-like"/>
    <property type="match status" value="1"/>
</dbReference>
<feature type="domain" description="Metallo-beta-lactamase" evidence="5">
    <location>
        <begin position="58"/>
        <end position="279"/>
    </location>
</feature>
<keyword evidence="4" id="KW-0862">Zinc</keyword>
<evidence type="ECO:0000256" key="2">
    <source>
        <dbReference type="ARBA" id="ARBA00022723"/>
    </source>
</evidence>
<evidence type="ECO:0000313" key="6">
    <source>
        <dbReference type="EMBL" id="MBF6302221.1"/>
    </source>
</evidence>
<dbReference type="EMBL" id="JADLQX010000039">
    <property type="protein sequence ID" value="MBF6302221.1"/>
    <property type="molecule type" value="Genomic_DNA"/>
</dbReference>
<evidence type="ECO:0000256" key="4">
    <source>
        <dbReference type="ARBA" id="ARBA00022833"/>
    </source>
</evidence>
<keyword evidence="7" id="KW-1185">Reference proteome</keyword>
<organism evidence="6 7">
    <name type="scientific">Nocardia amamiensis</name>
    <dbReference type="NCBI Taxonomy" id="404578"/>
    <lineage>
        <taxon>Bacteria</taxon>
        <taxon>Bacillati</taxon>
        <taxon>Actinomycetota</taxon>
        <taxon>Actinomycetes</taxon>
        <taxon>Mycobacteriales</taxon>
        <taxon>Nocardiaceae</taxon>
        <taxon>Nocardia</taxon>
    </lineage>
</organism>
<dbReference type="InterPro" id="IPR001279">
    <property type="entry name" value="Metallo-B-lactamas"/>
</dbReference>
<dbReference type="InterPro" id="IPR036866">
    <property type="entry name" value="RibonucZ/Hydroxyglut_hydro"/>
</dbReference>
<dbReference type="PANTHER" id="PTHR42978">
    <property type="entry name" value="QUORUM-QUENCHING LACTONASE YTNP-RELATED-RELATED"/>
    <property type="match status" value="1"/>
</dbReference>
<dbReference type="CDD" id="cd16277">
    <property type="entry name" value="metallo-hydrolase-like_MBL-fold"/>
    <property type="match status" value="1"/>
</dbReference>
<evidence type="ECO:0000313" key="7">
    <source>
        <dbReference type="Proteomes" id="UP000702209"/>
    </source>
</evidence>
<dbReference type="SUPFAM" id="SSF56281">
    <property type="entry name" value="Metallo-hydrolase/oxidoreductase"/>
    <property type="match status" value="1"/>
</dbReference>
<accession>A0ABS0D056</accession>
<gene>
    <name evidence="6" type="ORF">IU459_32470</name>
</gene>
<reference evidence="6 7" key="1">
    <citation type="submission" date="2020-10" db="EMBL/GenBank/DDBJ databases">
        <title>Identification of Nocardia species via Next-generation sequencing and recognition of intraspecies genetic diversity.</title>
        <authorList>
            <person name="Li P."/>
            <person name="Li P."/>
            <person name="Lu B."/>
        </authorList>
    </citation>
    <scope>NUCLEOTIDE SEQUENCE [LARGE SCALE GENOMIC DNA]</scope>
    <source>
        <strain evidence="6 7">BJ06-0157</strain>
    </source>
</reference>
<dbReference type="SMART" id="SM00849">
    <property type="entry name" value="Lactamase_B"/>
    <property type="match status" value="1"/>
</dbReference>
<comment type="caution">
    <text evidence="6">The sequence shown here is derived from an EMBL/GenBank/DDBJ whole genome shotgun (WGS) entry which is preliminary data.</text>
</comment>
<evidence type="ECO:0000256" key="1">
    <source>
        <dbReference type="ARBA" id="ARBA00007749"/>
    </source>
</evidence>
<evidence type="ECO:0000259" key="5">
    <source>
        <dbReference type="SMART" id="SM00849"/>
    </source>
</evidence>
<evidence type="ECO:0000256" key="3">
    <source>
        <dbReference type="ARBA" id="ARBA00022801"/>
    </source>
</evidence>
<keyword evidence="3" id="KW-0378">Hydrolase</keyword>
<dbReference type="InterPro" id="IPR051013">
    <property type="entry name" value="MBL_superfamily_lactonases"/>
</dbReference>
<dbReference type="PANTHER" id="PTHR42978:SF6">
    <property type="entry name" value="QUORUM-QUENCHING LACTONASE YTNP-RELATED"/>
    <property type="match status" value="1"/>
</dbReference>
<name>A0ABS0D056_9NOCA</name>
<protein>
    <submittedName>
        <fullName evidence="6">MBL fold metallo-hydrolase</fullName>
    </submittedName>
</protein>
<dbReference type="Pfam" id="PF00753">
    <property type="entry name" value="Lactamase_B"/>
    <property type="match status" value="1"/>
</dbReference>
<keyword evidence="2" id="KW-0479">Metal-binding</keyword>